<reference evidence="9" key="1">
    <citation type="journal article" date="2015" name="Proc. Natl. Acad. Sci. U.S.A.">
        <title>Genome sequencing of adzuki bean (Vigna angularis) provides insight into high starch and low fat accumulation and domestication.</title>
        <authorList>
            <person name="Yang K."/>
            <person name="Tian Z."/>
            <person name="Chen C."/>
            <person name="Luo L."/>
            <person name="Zhao B."/>
            <person name="Wang Z."/>
            <person name="Yu L."/>
            <person name="Li Y."/>
            <person name="Sun Y."/>
            <person name="Li W."/>
            <person name="Chen Y."/>
            <person name="Li Y."/>
            <person name="Zhang Y."/>
            <person name="Ai D."/>
            <person name="Zhao J."/>
            <person name="Shang C."/>
            <person name="Ma Y."/>
            <person name="Wu B."/>
            <person name="Wang M."/>
            <person name="Gao L."/>
            <person name="Sun D."/>
            <person name="Zhang P."/>
            <person name="Guo F."/>
            <person name="Wang W."/>
            <person name="Li Y."/>
            <person name="Wang J."/>
            <person name="Varshney R.K."/>
            <person name="Wang J."/>
            <person name="Ling H.Q."/>
            <person name="Wan P."/>
        </authorList>
    </citation>
    <scope>NUCLEOTIDE SEQUENCE</scope>
    <source>
        <strain evidence="9">cv. Jingnong 6</strain>
    </source>
</reference>
<evidence type="ECO:0000256" key="6">
    <source>
        <dbReference type="ARBA" id="ARBA00041546"/>
    </source>
</evidence>
<evidence type="ECO:0000256" key="3">
    <source>
        <dbReference type="ARBA" id="ARBA00022723"/>
    </source>
</evidence>
<protein>
    <recommendedName>
        <fullName evidence="6">C-22 sterol desaturase</fullName>
    </recommendedName>
</protein>
<keyword evidence="4" id="KW-0560">Oxidoreductase</keyword>
<dbReference type="STRING" id="3914.A0A0L9TNZ4"/>
<dbReference type="SUPFAM" id="SSF48264">
    <property type="entry name" value="Cytochrome P450"/>
    <property type="match status" value="1"/>
</dbReference>
<dbReference type="PANTHER" id="PTHR24286:SF228">
    <property type="entry name" value="C-22 STEROL DESATURASE ERG5"/>
    <property type="match status" value="1"/>
</dbReference>
<dbReference type="EMBL" id="CM003371">
    <property type="protein sequence ID" value="KOM31884.1"/>
    <property type="molecule type" value="Genomic_DNA"/>
</dbReference>
<dbReference type="Gramene" id="KOM31884">
    <property type="protein sequence ID" value="KOM31884"/>
    <property type="gene ID" value="LR48_Vigan01g144000"/>
</dbReference>
<dbReference type="InterPro" id="IPR001128">
    <property type="entry name" value="Cyt_P450"/>
</dbReference>
<accession>A0A0L9TNZ4</accession>
<evidence type="ECO:0000313" key="9">
    <source>
        <dbReference type="Proteomes" id="UP000053144"/>
    </source>
</evidence>
<evidence type="ECO:0000256" key="5">
    <source>
        <dbReference type="ARBA" id="ARBA00023004"/>
    </source>
</evidence>
<proteinExistence type="inferred from homology"/>
<name>A0A0L9TNZ4_PHAAN</name>
<dbReference type="PANTHER" id="PTHR24286">
    <property type="entry name" value="CYTOCHROME P450 26"/>
    <property type="match status" value="1"/>
</dbReference>
<dbReference type="Proteomes" id="UP000053144">
    <property type="component" value="Chromosome 1"/>
</dbReference>
<dbReference type="GO" id="GO:0016125">
    <property type="term" value="P:sterol metabolic process"/>
    <property type="evidence" value="ECO:0007669"/>
    <property type="project" value="TreeGrafter"/>
</dbReference>
<dbReference type="GO" id="GO:0004497">
    <property type="term" value="F:monooxygenase activity"/>
    <property type="evidence" value="ECO:0007669"/>
    <property type="project" value="InterPro"/>
</dbReference>
<organism evidence="8 9">
    <name type="scientific">Phaseolus angularis</name>
    <name type="common">Azuki bean</name>
    <name type="synonym">Vigna angularis</name>
    <dbReference type="NCBI Taxonomy" id="3914"/>
    <lineage>
        <taxon>Eukaryota</taxon>
        <taxon>Viridiplantae</taxon>
        <taxon>Streptophyta</taxon>
        <taxon>Embryophyta</taxon>
        <taxon>Tracheophyta</taxon>
        <taxon>Spermatophyta</taxon>
        <taxon>Magnoliopsida</taxon>
        <taxon>eudicotyledons</taxon>
        <taxon>Gunneridae</taxon>
        <taxon>Pentapetalae</taxon>
        <taxon>rosids</taxon>
        <taxon>fabids</taxon>
        <taxon>Fabales</taxon>
        <taxon>Fabaceae</taxon>
        <taxon>Papilionoideae</taxon>
        <taxon>50 kb inversion clade</taxon>
        <taxon>NPAAA clade</taxon>
        <taxon>indigoferoid/millettioid clade</taxon>
        <taxon>Phaseoleae</taxon>
        <taxon>Vigna</taxon>
    </lineage>
</organism>
<dbReference type="AlphaFoldDB" id="A0A0L9TNZ4"/>
<keyword evidence="3" id="KW-0479">Metal-binding</keyword>
<dbReference type="InterPro" id="IPR036396">
    <property type="entry name" value="Cyt_P450_sf"/>
</dbReference>
<evidence type="ECO:0000313" key="8">
    <source>
        <dbReference type="EMBL" id="KOM31884.1"/>
    </source>
</evidence>
<dbReference type="Gene3D" id="1.10.630.10">
    <property type="entry name" value="Cytochrome P450"/>
    <property type="match status" value="1"/>
</dbReference>
<dbReference type="GO" id="GO:0000249">
    <property type="term" value="F:C-22 sterol desaturase (NADPH) activity"/>
    <property type="evidence" value="ECO:0007669"/>
    <property type="project" value="UniProtKB-EC"/>
</dbReference>
<comment type="catalytic activity">
    <reaction evidence="7">
        <text>5-dehydroepisterol + NADPH + O2 + H(+) = ergosta-5,7,22,24(28)-tetraen-3beta-ol + NADP(+) + 2 H2O</text>
        <dbReference type="Rhea" id="RHEA:33467"/>
        <dbReference type="ChEBI" id="CHEBI:15377"/>
        <dbReference type="ChEBI" id="CHEBI:15378"/>
        <dbReference type="ChEBI" id="CHEBI:15379"/>
        <dbReference type="ChEBI" id="CHEBI:18249"/>
        <dbReference type="ChEBI" id="CHEBI:52972"/>
        <dbReference type="ChEBI" id="CHEBI:57783"/>
        <dbReference type="ChEBI" id="CHEBI:58349"/>
        <dbReference type="EC" id="1.14.19.41"/>
    </reaction>
</comment>
<keyword evidence="5" id="KW-0408">Iron</keyword>
<evidence type="ECO:0000256" key="1">
    <source>
        <dbReference type="ARBA" id="ARBA00001971"/>
    </source>
</evidence>
<gene>
    <name evidence="8" type="ORF">LR48_Vigan01g144000</name>
</gene>
<comment type="similarity">
    <text evidence="2">Belongs to the cytochrome P450 family.</text>
</comment>
<evidence type="ECO:0000256" key="2">
    <source>
        <dbReference type="ARBA" id="ARBA00010617"/>
    </source>
</evidence>
<dbReference type="GO" id="GO:0005506">
    <property type="term" value="F:iron ion binding"/>
    <property type="evidence" value="ECO:0007669"/>
    <property type="project" value="InterPro"/>
</dbReference>
<evidence type="ECO:0000256" key="7">
    <source>
        <dbReference type="ARBA" id="ARBA00047463"/>
    </source>
</evidence>
<dbReference type="Pfam" id="PF00067">
    <property type="entry name" value="p450"/>
    <property type="match status" value="1"/>
</dbReference>
<dbReference type="GO" id="GO:0020037">
    <property type="term" value="F:heme binding"/>
    <property type="evidence" value="ECO:0007669"/>
    <property type="project" value="InterPro"/>
</dbReference>
<comment type="cofactor">
    <cofactor evidence="1">
        <name>heme</name>
        <dbReference type="ChEBI" id="CHEBI:30413"/>
    </cofactor>
</comment>
<evidence type="ECO:0000256" key="4">
    <source>
        <dbReference type="ARBA" id="ARBA00023002"/>
    </source>
</evidence>
<sequence>MEVAMGLPGSKPASTNPRHCTVLLTFTIEFAPWILHSTPPSRTRSIAGTFPTVLELKHAPNGTTKATLFIFLSVAFFTKPSTRVVDRLIETLATYTEMSKTRMQNREEPSCLIDYWMQETLREIEEAELTGEPATPFSVDFEIGGYLFYFLFAAQDESTSSLLWVVAREVVRFRPLETLVPHIAAERFALTESYTIPKGTIVFPSAFESAFQGFSEPERFHPERFSKKR</sequence>